<accession>A0A8X8BEK0</accession>
<dbReference type="AlphaFoldDB" id="A0A8X8BEK0"/>
<keyword evidence="3" id="KW-1185">Reference proteome</keyword>
<organism evidence="2 3">
    <name type="scientific">Brassica carinata</name>
    <name type="common">Ethiopian mustard</name>
    <name type="synonym">Abyssinian cabbage</name>
    <dbReference type="NCBI Taxonomy" id="52824"/>
    <lineage>
        <taxon>Eukaryota</taxon>
        <taxon>Viridiplantae</taxon>
        <taxon>Streptophyta</taxon>
        <taxon>Embryophyta</taxon>
        <taxon>Tracheophyta</taxon>
        <taxon>Spermatophyta</taxon>
        <taxon>Magnoliopsida</taxon>
        <taxon>eudicotyledons</taxon>
        <taxon>Gunneridae</taxon>
        <taxon>Pentapetalae</taxon>
        <taxon>rosids</taxon>
        <taxon>malvids</taxon>
        <taxon>Brassicales</taxon>
        <taxon>Brassicaceae</taxon>
        <taxon>Brassiceae</taxon>
        <taxon>Brassica</taxon>
    </lineage>
</organism>
<feature type="chain" id="PRO_5036497899" evidence="1">
    <location>
        <begin position="25"/>
        <end position="126"/>
    </location>
</feature>
<evidence type="ECO:0000313" key="2">
    <source>
        <dbReference type="EMBL" id="KAG2331538.1"/>
    </source>
</evidence>
<evidence type="ECO:0000256" key="1">
    <source>
        <dbReference type="SAM" id="SignalP"/>
    </source>
</evidence>
<evidence type="ECO:0000313" key="3">
    <source>
        <dbReference type="Proteomes" id="UP000886595"/>
    </source>
</evidence>
<dbReference type="PANTHER" id="PTHR36379">
    <property type="entry name" value="PROTEIN PRD1"/>
    <property type="match status" value="1"/>
</dbReference>
<dbReference type="EMBL" id="JAAMPC010000001">
    <property type="protein sequence ID" value="KAG2331538.1"/>
    <property type="molecule type" value="Genomic_DNA"/>
</dbReference>
<dbReference type="PANTHER" id="PTHR36379:SF1">
    <property type="entry name" value="PUTATIVE RECOMBINATION INITIATION DEFECT 1-RELATED"/>
    <property type="match status" value="1"/>
</dbReference>
<dbReference type="OrthoDB" id="1730788at2759"/>
<dbReference type="InterPro" id="IPR044968">
    <property type="entry name" value="PRD1"/>
</dbReference>
<dbReference type="Proteomes" id="UP000886595">
    <property type="component" value="Unassembled WGS sequence"/>
</dbReference>
<keyword evidence="1" id="KW-0732">Signal</keyword>
<proteinExistence type="predicted"/>
<dbReference type="GO" id="GO:0042138">
    <property type="term" value="P:meiotic DNA double-strand break formation"/>
    <property type="evidence" value="ECO:0007669"/>
    <property type="project" value="InterPro"/>
</dbReference>
<reference evidence="2 3" key="1">
    <citation type="submission" date="2020-02" db="EMBL/GenBank/DDBJ databases">
        <authorList>
            <person name="Ma Q."/>
            <person name="Huang Y."/>
            <person name="Song X."/>
            <person name="Pei D."/>
        </authorList>
    </citation>
    <scope>NUCLEOTIDE SEQUENCE [LARGE SCALE GENOMIC DNA]</scope>
    <source>
        <strain evidence="2">Sxm20200214</strain>
        <tissue evidence="2">Leaf</tissue>
    </source>
</reference>
<name>A0A8X8BEK0_BRACI</name>
<sequence>MLRSLSRLWIRSLFSAQLSSGALGWSRRHIHMVHCFGVLSSEKIDINSHIKDKESLVCQLVEGLQLPSEEIRGEIFFVLYKFSALQFTEQNVDGAEILSSLCPKLLSVSLEALAKTQRDEVRLRLT</sequence>
<protein>
    <submittedName>
        <fullName evidence="2">Uncharacterized protein</fullName>
    </submittedName>
</protein>
<comment type="caution">
    <text evidence="2">The sequence shown here is derived from an EMBL/GenBank/DDBJ whole genome shotgun (WGS) entry which is preliminary data.</text>
</comment>
<feature type="signal peptide" evidence="1">
    <location>
        <begin position="1"/>
        <end position="24"/>
    </location>
</feature>
<gene>
    <name evidence="2" type="ORF">Bca52824_002718</name>
</gene>